<reference evidence="2" key="1">
    <citation type="submission" date="2021-06" db="EMBL/GenBank/DDBJ databases">
        <authorList>
            <person name="Kallberg Y."/>
            <person name="Tangrot J."/>
            <person name="Rosling A."/>
        </authorList>
    </citation>
    <scope>NUCLEOTIDE SEQUENCE</scope>
    <source>
        <strain evidence="2">IA702</strain>
    </source>
</reference>
<feature type="region of interest" description="Disordered" evidence="1">
    <location>
        <begin position="124"/>
        <end position="147"/>
    </location>
</feature>
<keyword evidence="3" id="KW-1185">Reference proteome</keyword>
<dbReference type="Proteomes" id="UP000789572">
    <property type="component" value="Unassembled WGS sequence"/>
</dbReference>
<evidence type="ECO:0000256" key="1">
    <source>
        <dbReference type="SAM" id="MobiDB-lite"/>
    </source>
</evidence>
<dbReference type="AlphaFoldDB" id="A0A9N9HDM5"/>
<sequence>KRDNSTDTVTATVDAQNKDAFEELFIINRARYFRHYFAHEKLSRGVSDRFITFLQTVYSLKPVFAQSAADAFEEFVQERTRENLIKFLRQIAFRVLPYADIGSYPPDLLLQDYSDEVARYIQELPNKASSSNNQSRSSPETKAASST</sequence>
<evidence type="ECO:0000313" key="2">
    <source>
        <dbReference type="EMBL" id="CAG8667468.1"/>
    </source>
</evidence>
<gene>
    <name evidence="2" type="ORF">POCULU_LOCUS10779</name>
</gene>
<proteinExistence type="predicted"/>
<organism evidence="2 3">
    <name type="scientific">Paraglomus occultum</name>
    <dbReference type="NCBI Taxonomy" id="144539"/>
    <lineage>
        <taxon>Eukaryota</taxon>
        <taxon>Fungi</taxon>
        <taxon>Fungi incertae sedis</taxon>
        <taxon>Mucoromycota</taxon>
        <taxon>Glomeromycotina</taxon>
        <taxon>Glomeromycetes</taxon>
        <taxon>Paraglomerales</taxon>
        <taxon>Paraglomeraceae</taxon>
        <taxon>Paraglomus</taxon>
    </lineage>
</organism>
<accession>A0A9N9HDM5</accession>
<name>A0A9N9HDM5_9GLOM</name>
<evidence type="ECO:0000313" key="3">
    <source>
        <dbReference type="Proteomes" id="UP000789572"/>
    </source>
</evidence>
<feature type="non-terminal residue" evidence="2">
    <location>
        <position position="1"/>
    </location>
</feature>
<feature type="compositionally biased region" description="Low complexity" evidence="1">
    <location>
        <begin position="129"/>
        <end position="138"/>
    </location>
</feature>
<comment type="caution">
    <text evidence="2">The sequence shown here is derived from an EMBL/GenBank/DDBJ whole genome shotgun (WGS) entry which is preliminary data.</text>
</comment>
<feature type="non-terminal residue" evidence="2">
    <location>
        <position position="147"/>
    </location>
</feature>
<dbReference type="EMBL" id="CAJVPJ010006272">
    <property type="protein sequence ID" value="CAG8667468.1"/>
    <property type="molecule type" value="Genomic_DNA"/>
</dbReference>
<protein>
    <submittedName>
        <fullName evidence="2">670_t:CDS:1</fullName>
    </submittedName>
</protein>